<gene>
    <name evidence="2" type="ORF">GTA08_BOTSDO09334</name>
</gene>
<accession>A0A8H4N4Z3</accession>
<dbReference type="EMBL" id="WWBZ02000062">
    <property type="protein sequence ID" value="KAF4303147.1"/>
    <property type="molecule type" value="Genomic_DNA"/>
</dbReference>
<keyword evidence="3" id="KW-1185">Reference proteome</keyword>
<sequence length="219" mass="25647">MKEYNRKARALHSGPSNTDQKDDVEDHLRDTEIAFKYTVKRFMRRSKTKDYIAEERAFFDKGFKIKCQKGSSYNFISQRVLDKLPVKPSNVVMFDKPTTEHKIKVIDGRLLEVLGHCHLRWWVIDKDCRDKEIWADFNFMESEFLIISREALYPILITWNTMSEEGLLKPTTGAAAGQGGFHPQPPLSNEEERKRKKALQQAIQTKERAEQDKAEKKRK</sequence>
<dbReference type="AlphaFoldDB" id="A0A8H4N4Z3"/>
<name>A0A8H4N4Z3_9PEZI</name>
<comment type="caution">
    <text evidence="2">The sequence shown here is derived from an EMBL/GenBank/DDBJ whole genome shotgun (WGS) entry which is preliminary data.</text>
</comment>
<dbReference type="Proteomes" id="UP000572817">
    <property type="component" value="Unassembled WGS sequence"/>
</dbReference>
<reference evidence="2" key="1">
    <citation type="submission" date="2020-04" db="EMBL/GenBank/DDBJ databases">
        <title>Genome Assembly and Annotation of Botryosphaeria dothidea sdau 11-99, a Latent Pathogen of Apple Fruit Ring Rot in China.</title>
        <authorList>
            <person name="Yu C."/>
            <person name="Diao Y."/>
            <person name="Lu Q."/>
            <person name="Zhao J."/>
            <person name="Cui S."/>
            <person name="Peng C."/>
            <person name="He B."/>
            <person name="Liu H."/>
        </authorList>
    </citation>
    <scope>NUCLEOTIDE SEQUENCE [LARGE SCALE GENOMIC DNA]</scope>
    <source>
        <strain evidence="2">Sdau11-99</strain>
    </source>
</reference>
<evidence type="ECO:0000256" key="1">
    <source>
        <dbReference type="SAM" id="MobiDB-lite"/>
    </source>
</evidence>
<organism evidence="2 3">
    <name type="scientific">Botryosphaeria dothidea</name>
    <dbReference type="NCBI Taxonomy" id="55169"/>
    <lineage>
        <taxon>Eukaryota</taxon>
        <taxon>Fungi</taxon>
        <taxon>Dikarya</taxon>
        <taxon>Ascomycota</taxon>
        <taxon>Pezizomycotina</taxon>
        <taxon>Dothideomycetes</taxon>
        <taxon>Dothideomycetes incertae sedis</taxon>
        <taxon>Botryosphaeriales</taxon>
        <taxon>Botryosphaeriaceae</taxon>
        <taxon>Botryosphaeria</taxon>
    </lineage>
</organism>
<evidence type="ECO:0000313" key="2">
    <source>
        <dbReference type="EMBL" id="KAF4303147.1"/>
    </source>
</evidence>
<evidence type="ECO:0000313" key="3">
    <source>
        <dbReference type="Proteomes" id="UP000572817"/>
    </source>
</evidence>
<protein>
    <submittedName>
        <fullName evidence="2">Uncharacterized protein</fullName>
    </submittedName>
</protein>
<feature type="compositionally biased region" description="Basic and acidic residues" evidence="1">
    <location>
        <begin position="205"/>
        <end position="219"/>
    </location>
</feature>
<feature type="region of interest" description="Disordered" evidence="1">
    <location>
        <begin position="170"/>
        <end position="219"/>
    </location>
</feature>
<proteinExistence type="predicted"/>
<feature type="region of interest" description="Disordered" evidence="1">
    <location>
        <begin position="1"/>
        <end position="24"/>
    </location>
</feature>